<dbReference type="SUPFAM" id="SSF46626">
    <property type="entry name" value="Cytochrome c"/>
    <property type="match status" value="2"/>
</dbReference>
<sequence length="518" mass="55788">MALVGGSGQEAAAQEQTAEALLNARCSACHERRDDGTLNRISDARKTPEAWFMTVFRMTNIHGVQLTDDEQRTIVKYLSDTQGLAPTEGADYRYALEKAPGSIDTAPNDTLFQMCGRCHTFARVALQRRDKADWTKLVHFHLGQFPTTEYQALGRDRDWFAIATGDVVDQLSKLFPYETDAWATWKDKPAPDMSGTWRLAGRQPGNGAYEGHATVAKTGDDTYDVSMSVTFANGDSLEREGKAILYNGHEWRASFPGDDHVIRQVFSVSEDGAMMNGRWMYRDVEALGGRMTAIRAEGTDPRILNVVPSALKQGTTAQIAVNGVGLGETVDLGPGVEIEVLDRSPERMVVKATVSADAAPGARTVVTGDAAASEGFVVYDRVARLEVEPAETIARVGGAGGPIPKIPAQFEAVGYMAGADGEAGTDDDIRIGPMDADWSTEDFDALAAEMKDTRFAGTITPSGLFEPAGAGPNPERPMDTNNAGNLSVVATVEDGGEAVTGKAHLFVTVQRFVTTPMW</sequence>
<dbReference type="Gene3D" id="2.40.128.120">
    <property type="entry name" value="Quinohemoprotein amine dehydrogenase alpha subunit, domain 2"/>
    <property type="match status" value="1"/>
</dbReference>
<evidence type="ECO:0000313" key="6">
    <source>
        <dbReference type="EMBL" id="QPC42869.1"/>
    </source>
</evidence>
<evidence type="ECO:0000259" key="3">
    <source>
        <dbReference type="Pfam" id="PF09099"/>
    </source>
</evidence>
<evidence type="ECO:0000259" key="5">
    <source>
        <dbReference type="Pfam" id="PF14930"/>
    </source>
</evidence>
<feature type="domain" description="Quinohemoprotein amine dehydrogenase alpha subunit" evidence="5">
    <location>
        <begin position="193"/>
        <end position="296"/>
    </location>
</feature>
<dbReference type="InterPro" id="IPR036718">
    <property type="entry name" value="H-AmDH_asu_dom2_sf"/>
</dbReference>
<dbReference type="InterPro" id="IPR015184">
    <property type="entry name" value="QH-AmDH_asu_dom_IV"/>
</dbReference>
<evidence type="ECO:0000256" key="1">
    <source>
        <dbReference type="SAM" id="MobiDB-lite"/>
    </source>
</evidence>
<dbReference type="GO" id="GO:0020037">
    <property type="term" value="F:heme binding"/>
    <property type="evidence" value="ECO:0007669"/>
    <property type="project" value="InterPro"/>
</dbReference>
<feature type="region of interest" description="Disordered" evidence="1">
    <location>
        <begin position="458"/>
        <end position="477"/>
    </location>
</feature>
<feature type="domain" description="Quinohemoprotein amine dehydrogenase alpha subunit" evidence="4">
    <location>
        <begin position="385"/>
        <end position="516"/>
    </location>
</feature>
<dbReference type="AlphaFoldDB" id="A0A7S8HBY1"/>
<dbReference type="SUPFAM" id="SSF81296">
    <property type="entry name" value="E set domains"/>
    <property type="match status" value="2"/>
</dbReference>
<dbReference type="Pfam" id="PF09098">
    <property type="entry name" value="Dehyd-heme_bind"/>
    <property type="match status" value="1"/>
</dbReference>
<reference evidence="6 7" key="1">
    <citation type="submission" date="2020-06" db="EMBL/GenBank/DDBJ databases">
        <title>Genome sequence of 2 isolates from Red Sea Mangroves.</title>
        <authorList>
            <person name="Sefrji F."/>
            <person name="Michoud G."/>
            <person name="Merlino G."/>
            <person name="Daffonchio D."/>
        </authorList>
    </citation>
    <scope>NUCLEOTIDE SEQUENCE [LARGE SCALE GENOMIC DNA]</scope>
    <source>
        <strain evidence="6 7">R1DC25</strain>
    </source>
</reference>
<dbReference type="Gene3D" id="2.60.40.10">
    <property type="entry name" value="Immunoglobulins"/>
    <property type="match status" value="2"/>
</dbReference>
<dbReference type="Proteomes" id="UP000593594">
    <property type="component" value="Chromosome"/>
</dbReference>
<dbReference type="InterPro" id="IPR014756">
    <property type="entry name" value="Ig_E-set"/>
</dbReference>
<dbReference type="NCBIfam" id="TIGR03908">
    <property type="entry name" value="QH_alpha"/>
    <property type="match status" value="1"/>
</dbReference>
<evidence type="ECO:0000259" key="2">
    <source>
        <dbReference type="Pfam" id="PF09098"/>
    </source>
</evidence>
<dbReference type="InterPro" id="IPR009111">
    <property type="entry name" value="QH-AmDH_asu_dom2"/>
</dbReference>
<dbReference type="Gene3D" id="1.10.760.10">
    <property type="entry name" value="Cytochrome c-like domain"/>
    <property type="match status" value="1"/>
</dbReference>
<dbReference type="EMBL" id="CP058214">
    <property type="protein sequence ID" value="QPC42869.1"/>
    <property type="molecule type" value="Genomic_DNA"/>
</dbReference>
<evidence type="ECO:0000259" key="4">
    <source>
        <dbReference type="Pfam" id="PF09100"/>
    </source>
</evidence>
<dbReference type="Pfam" id="PF14930">
    <property type="entry name" value="Qn_am_d_aII"/>
    <property type="match status" value="1"/>
</dbReference>
<name>A0A7S8HBY1_9HYPH</name>
<proteinExistence type="predicted"/>
<dbReference type="InterPro" id="IPR023887">
    <property type="entry name" value="QH-AmDH_asu"/>
</dbReference>
<dbReference type="InterPro" id="IPR015182">
    <property type="entry name" value="QH-AmDH_asu_heme-bd_dom"/>
</dbReference>
<dbReference type="InterPro" id="IPR013783">
    <property type="entry name" value="Ig-like_fold"/>
</dbReference>
<dbReference type="InterPro" id="IPR036909">
    <property type="entry name" value="Cyt_c-like_dom_sf"/>
</dbReference>
<dbReference type="RefSeq" id="WP_213164108.1">
    <property type="nucleotide sequence ID" value="NZ_CP058214.1"/>
</dbReference>
<feature type="domain" description="Quinohemoprotein amine dehydrogenase alpha subunit" evidence="3">
    <location>
        <begin position="301"/>
        <end position="380"/>
    </location>
</feature>
<feature type="domain" description="Quinohemoprotein amine dehydrogenase alpha subunit haem binding" evidence="2">
    <location>
        <begin position="17"/>
        <end position="182"/>
    </location>
</feature>
<gene>
    <name evidence="6" type="primary">peaA</name>
    <name evidence="6" type="ORF">HW532_09310</name>
</gene>
<dbReference type="SUPFAM" id="SSF69298">
    <property type="entry name" value="Quinohemoprotein amine dehydrogenase A chain, domain 3"/>
    <property type="match status" value="1"/>
</dbReference>
<protein>
    <submittedName>
        <fullName evidence="6">Quinohemoprotein amine dehydrogenase subunit alpha</fullName>
    </submittedName>
</protein>
<organism evidence="6 7">
    <name type="scientific">Kaustia mangrovi</name>
    <dbReference type="NCBI Taxonomy" id="2593653"/>
    <lineage>
        <taxon>Bacteria</taxon>
        <taxon>Pseudomonadati</taxon>
        <taxon>Pseudomonadota</taxon>
        <taxon>Alphaproteobacteria</taxon>
        <taxon>Hyphomicrobiales</taxon>
        <taxon>Parvibaculaceae</taxon>
        <taxon>Kaustia</taxon>
    </lineage>
</organism>
<accession>A0A7S8HBY1</accession>
<dbReference type="KEGG" id="kmn:HW532_09310"/>
<dbReference type="GO" id="GO:0009055">
    <property type="term" value="F:electron transfer activity"/>
    <property type="evidence" value="ECO:0007669"/>
    <property type="project" value="InterPro"/>
</dbReference>
<keyword evidence="7" id="KW-1185">Reference proteome</keyword>
<dbReference type="Pfam" id="PF09099">
    <property type="entry name" value="Qn_am_d_aIII"/>
    <property type="match status" value="1"/>
</dbReference>
<dbReference type="InterPro" id="IPR015183">
    <property type="entry name" value="QH-AmDH_asu_dom_III"/>
</dbReference>
<dbReference type="Pfam" id="PF09100">
    <property type="entry name" value="Qn_am_d_aIV"/>
    <property type="match status" value="1"/>
</dbReference>
<evidence type="ECO:0000313" key="7">
    <source>
        <dbReference type="Proteomes" id="UP000593594"/>
    </source>
</evidence>